<keyword evidence="6" id="KW-0143">Chaperone</keyword>
<organism evidence="10">
    <name type="scientific">marine sediment metagenome</name>
    <dbReference type="NCBI Taxonomy" id="412755"/>
    <lineage>
        <taxon>unclassified sequences</taxon>
        <taxon>metagenomes</taxon>
        <taxon>ecological metagenomes</taxon>
    </lineage>
</organism>
<dbReference type="InterPro" id="IPR027304">
    <property type="entry name" value="Trigger_fact/SurA_dom_sf"/>
</dbReference>
<dbReference type="Pfam" id="PF13624">
    <property type="entry name" value="SurA_N_3"/>
    <property type="match status" value="1"/>
</dbReference>
<evidence type="ECO:0000256" key="3">
    <source>
        <dbReference type="ARBA" id="ARBA00022692"/>
    </source>
</evidence>
<dbReference type="InterPro" id="IPR052029">
    <property type="entry name" value="PpiD_chaperone"/>
</dbReference>
<dbReference type="GO" id="GO:0003755">
    <property type="term" value="F:peptidyl-prolyl cis-trans isomerase activity"/>
    <property type="evidence" value="ECO:0007669"/>
    <property type="project" value="InterPro"/>
</dbReference>
<dbReference type="SUPFAM" id="SSF109998">
    <property type="entry name" value="Triger factor/SurA peptide-binding domain-like"/>
    <property type="match status" value="1"/>
</dbReference>
<dbReference type="Gene3D" id="1.10.4030.10">
    <property type="entry name" value="Porin chaperone SurA, peptide-binding domain"/>
    <property type="match status" value="1"/>
</dbReference>
<keyword evidence="3 8" id="KW-0812">Transmembrane</keyword>
<proteinExistence type="inferred from homology"/>
<dbReference type="GO" id="GO:0005886">
    <property type="term" value="C:plasma membrane"/>
    <property type="evidence" value="ECO:0007669"/>
    <property type="project" value="UniProtKB-SubCell"/>
</dbReference>
<evidence type="ECO:0000313" key="10">
    <source>
        <dbReference type="EMBL" id="KKN87747.1"/>
    </source>
</evidence>
<dbReference type="Pfam" id="PF13145">
    <property type="entry name" value="Rotamase_2"/>
    <property type="match status" value="1"/>
</dbReference>
<keyword evidence="2" id="KW-1003">Cell membrane</keyword>
<evidence type="ECO:0000256" key="4">
    <source>
        <dbReference type="ARBA" id="ARBA00022989"/>
    </source>
</evidence>
<evidence type="ECO:0000256" key="5">
    <source>
        <dbReference type="ARBA" id="ARBA00023136"/>
    </source>
</evidence>
<evidence type="ECO:0000256" key="1">
    <source>
        <dbReference type="ARBA" id="ARBA00004401"/>
    </source>
</evidence>
<accession>A0A0F9UK56</accession>
<dbReference type="EMBL" id="LAZR01000135">
    <property type="protein sequence ID" value="KKN87747.1"/>
    <property type="molecule type" value="Genomic_DNA"/>
</dbReference>
<evidence type="ECO:0000256" key="8">
    <source>
        <dbReference type="SAM" id="Phobius"/>
    </source>
</evidence>
<reference evidence="10" key="1">
    <citation type="journal article" date="2015" name="Nature">
        <title>Complex archaea that bridge the gap between prokaryotes and eukaryotes.</title>
        <authorList>
            <person name="Spang A."/>
            <person name="Saw J.H."/>
            <person name="Jorgensen S.L."/>
            <person name="Zaremba-Niedzwiedzka K."/>
            <person name="Martijn J."/>
            <person name="Lind A.E."/>
            <person name="van Eijk R."/>
            <person name="Schleper C."/>
            <person name="Guy L."/>
            <person name="Ettema T.J."/>
        </authorList>
    </citation>
    <scope>NUCLEOTIDE SEQUENCE</scope>
</reference>
<protein>
    <recommendedName>
        <fullName evidence="9">PpiC domain-containing protein</fullName>
    </recommendedName>
</protein>
<evidence type="ECO:0000259" key="9">
    <source>
        <dbReference type="Pfam" id="PF13145"/>
    </source>
</evidence>
<dbReference type="AlphaFoldDB" id="A0A0F9UK56"/>
<keyword evidence="4 8" id="KW-1133">Transmembrane helix</keyword>
<gene>
    <name evidence="10" type="ORF">LCGC14_0256140</name>
</gene>
<keyword evidence="5 8" id="KW-0472">Membrane</keyword>
<feature type="domain" description="PpiC" evidence="9">
    <location>
        <begin position="246"/>
        <end position="364"/>
    </location>
</feature>
<comment type="similarity">
    <text evidence="7">Belongs to the PpiD chaperone family.</text>
</comment>
<comment type="subcellular location">
    <subcellularLocation>
        <location evidence="1">Cell membrane</location>
        <topology evidence="1">Single-pass type II membrane protein</topology>
    </subcellularLocation>
</comment>
<comment type="caution">
    <text evidence="10">The sequence shown here is derived from an EMBL/GenBank/DDBJ whole genome shotgun (WGS) entry which is preliminary data.</text>
</comment>
<evidence type="ECO:0000256" key="6">
    <source>
        <dbReference type="ARBA" id="ARBA00023186"/>
    </source>
</evidence>
<feature type="transmembrane region" description="Helical" evidence="8">
    <location>
        <begin position="12"/>
        <end position="30"/>
    </location>
</feature>
<evidence type="ECO:0000256" key="7">
    <source>
        <dbReference type="ARBA" id="ARBA00038408"/>
    </source>
</evidence>
<evidence type="ECO:0000256" key="2">
    <source>
        <dbReference type="ARBA" id="ARBA00022475"/>
    </source>
</evidence>
<dbReference type="SUPFAM" id="SSF54534">
    <property type="entry name" value="FKBP-like"/>
    <property type="match status" value="1"/>
</dbReference>
<dbReference type="PANTHER" id="PTHR47529">
    <property type="entry name" value="PEPTIDYL-PROLYL CIS-TRANS ISOMERASE D"/>
    <property type="match status" value="1"/>
</dbReference>
<name>A0A0F9UK56_9ZZZZ</name>
<sequence>MKAKGNSFTKTAVWGLMGLLILGLGGFGAVNLNGSARTVGEVGDKSISVDNYARELQQQIRAIESQSGEQLSFQEAQAIGLDRAVLQRLVRLRALDNEADEMGLSIGDTNLRERVVEIPSFQGVDGNFDREGYRFALQQAGLNENEFEQSLREEAGRTLLQQAITGGVSMPEAYANTLVSYVGEQRSFTWAKLTQDDLDAPLPDATDAQLRAFYDDNADRFMLPASKTITYITMGPQDLLDEVELTDEELQAAYDDRADEYIQPERRLIERLVFRDQEAADQAAAALEVDGTTFEALVADRGLSLSDVDLGDLSQQQLGAAGDAVFNAEVGDIVGPLPSNLGPALFRVNGVLPSLNTTFEEARPTLVQDLAADRAARLVEVRARDLDDQLAGGATLEKIAEDSKMTLSTIEWTQDSSESIAAYAGFREAATRLTENDFPQIEQLDDGSVFAMRLDGTKEERPNPFDAARADVAAAWRNEQLIDTLRAKAETLQAELADGGDFAELGLEPTTGSDQSRDAVVSAAPQGFIAAVFDAAPGDVKLLEGTDEVALVRLDRIKDAAEDDRMTQVKTQIAAQLDDQLSQALFAAFSDDVIRRTAPRVDQQAIDAVHVNFP</sequence>
<dbReference type="InterPro" id="IPR000297">
    <property type="entry name" value="PPIase_PpiC"/>
</dbReference>
<dbReference type="PANTHER" id="PTHR47529:SF1">
    <property type="entry name" value="PERIPLASMIC CHAPERONE PPID"/>
    <property type="match status" value="1"/>
</dbReference>